<dbReference type="AlphaFoldDB" id="A0A0C2MRT8"/>
<dbReference type="Proteomes" id="UP000031668">
    <property type="component" value="Unassembled WGS sequence"/>
</dbReference>
<dbReference type="EMBL" id="JWZT01002250">
    <property type="protein sequence ID" value="KII69966.1"/>
    <property type="molecule type" value="Genomic_DNA"/>
</dbReference>
<organism evidence="2 3">
    <name type="scientific">Thelohanellus kitauei</name>
    <name type="common">Myxosporean</name>
    <dbReference type="NCBI Taxonomy" id="669202"/>
    <lineage>
        <taxon>Eukaryota</taxon>
        <taxon>Metazoa</taxon>
        <taxon>Cnidaria</taxon>
        <taxon>Myxozoa</taxon>
        <taxon>Myxosporea</taxon>
        <taxon>Bivalvulida</taxon>
        <taxon>Platysporina</taxon>
        <taxon>Myxobolidae</taxon>
        <taxon>Thelohanellus</taxon>
    </lineage>
</organism>
<reference evidence="2 3" key="1">
    <citation type="journal article" date="2014" name="Genome Biol. Evol.">
        <title>The genome of the myxosporean Thelohanellus kitauei shows adaptations to nutrient acquisition within its fish host.</title>
        <authorList>
            <person name="Yang Y."/>
            <person name="Xiong J."/>
            <person name="Zhou Z."/>
            <person name="Huo F."/>
            <person name="Miao W."/>
            <person name="Ran C."/>
            <person name="Liu Y."/>
            <person name="Zhang J."/>
            <person name="Feng J."/>
            <person name="Wang M."/>
            <person name="Wang M."/>
            <person name="Wang L."/>
            <person name="Yao B."/>
        </authorList>
    </citation>
    <scope>NUCLEOTIDE SEQUENCE [LARGE SCALE GENOMIC DNA]</scope>
    <source>
        <strain evidence="2">Wuqing</strain>
    </source>
</reference>
<evidence type="ECO:0000313" key="2">
    <source>
        <dbReference type="EMBL" id="KII69966.1"/>
    </source>
</evidence>
<gene>
    <name evidence="2" type="ORF">RF11_07751</name>
</gene>
<proteinExistence type="predicted"/>
<keyword evidence="1" id="KW-0732">Signal</keyword>
<name>A0A0C2MRT8_THEKT</name>
<keyword evidence="3" id="KW-1185">Reference proteome</keyword>
<feature type="signal peptide" evidence="1">
    <location>
        <begin position="1"/>
        <end position="19"/>
    </location>
</feature>
<evidence type="ECO:0000313" key="3">
    <source>
        <dbReference type="Proteomes" id="UP000031668"/>
    </source>
</evidence>
<accession>A0A0C2MRT8</accession>
<comment type="caution">
    <text evidence="2">The sequence shown here is derived from an EMBL/GenBank/DDBJ whole genome shotgun (WGS) entry which is preliminary data.</text>
</comment>
<protein>
    <submittedName>
        <fullName evidence="2">Uncharacterized protein</fullName>
    </submittedName>
</protein>
<evidence type="ECO:0000256" key="1">
    <source>
        <dbReference type="SAM" id="SignalP"/>
    </source>
</evidence>
<feature type="chain" id="PRO_5002152494" evidence="1">
    <location>
        <begin position="20"/>
        <end position="104"/>
    </location>
</feature>
<sequence length="104" mass="11593">MKNIIFLVTNVLSLCHITAKCVDRGAGVDVRRSHNTDMYGSTAVILVLGTYYDRLATLKIYSIFQNVEYLNFILEHVNLAPTTIIFSQSEITKSVTHSTLSGII</sequence>